<name>A0A8S1CCF1_9INSE</name>
<dbReference type="Pfam" id="PF00853">
    <property type="entry name" value="Runt"/>
    <property type="match status" value="1"/>
</dbReference>
<accession>A0A8S1CCF1</accession>
<dbReference type="PROSITE" id="PS51062">
    <property type="entry name" value="RUNT"/>
    <property type="match status" value="1"/>
</dbReference>
<keyword evidence="2" id="KW-0805">Transcription regulation</keyword>
<feature type="compositionally biased region" description="Polar residues" evidence="5">
    <location>
        <begin position="24"/>
        <end position="38"/>
    </location>
</feature>
<dbReference type="FunFam" id="2.60.40.720:FF:000001">
    <property type="entry name" value="Runt-related transcription factor"/>
    <property type="match status" value="1"/>
</dbReference>
<evidence type="ECO:0000256" key="5">
    <source>
        <dbReference type="SAM" id="MobiDB-lite"/>
    </source>
</evidence>
<evidence type="ECO:0000313" key="7">
    <source>
        <dbReference type="EMBL" id="CAB3365007.1"/>
    </source>
</evidence>
<proteinExistence type="predicted"/>
<evidence type="ECO:0000256" key="4">
    <source>
        <dbReference type="ARBA" id="ARBA00023242"/>
    </source>
</evidence>
<evidence type="ECO:0000259" key="6">
    <source>
        <dbReference type="PROSITE" id="PS51062"/>
    </source>
</evidence>
<organism evidence="7 8">
    <name type="scientific">Cloeon dipterum</name>
    <dbReference type="NCBI Taxonomy" id="197152"/>
    <lineage>
        <taxon>Eukaryota</taxon>
        <taxon>Metazoa</taxon>
        <taxon>Ecdysozoa</taxon>
        <taxon>Arthropoda</taxon>
        <taxon>Hexapoda</taxon>
        <taxon>Insecta</taxon>
        <taxon>Pterygota</taxon>
        <taxon>Palaeoptera</taxon>
        <taxon>Ephemeroptera</taxon>
        <taxon>Pisciforma</taxon>
        <taxon>Baetidae</taxon>
        <taxon>Cloeon</taxon>
    </lineage>
</organism>
<evidence type="ECO:0000313" key="8">
    <source>
        <dbReference type="Proteomes" id="UP000494165"/>
    </source>
</evidence>
<dbReference type="GO" id="GO:0005634">
    <property type="term" value="C:nucleus"/>
    <property type="evidence" value="ECO:0007669"/>
    <property type="project" value="UniProtKB-SubCell"/>
</dbReference>
<dbReference type="GO" id="GO:0000981">
    <property type="term" value="F:DNA-binding transcription factor activity, RNA polymerase II-specific"/>
    <property type="evidence" value="ECO:0007669"/>
    <property type="project" value="TreeGrafter"/>
</dbReference>
<feature type="compositionally biased region" description="Gly residues" evidence="5">
    <location>
        <begin position="48"/>
        <end position="60"/>
    </location>
</feature>
<feature type="compositionally biased region" description="Low complexity" evidence="5">
    <location>
        <begin position="239"/>
        <end position="254"/>
    </location>
</feature>
<dbReference type="PANTHER" id="PTHR11950">
    <property type="entry name" value="RUNT RELATED"/>
    <property type="match status" value="1"/>
</dbReference>
<comment type="subcellular location">
    <subcellularLocation>
        <location evidence="1">Nucleus</location>
    </subcellularLocation>
</comment>
<dbReference type="Proteomes" id="UP000494165">
    <property type="component" value="Unassembled WGS sequence"/>
</dbReference>
<feature type="region of interest" description="Disordered" evidence="5">
    <location>
        <begin position="236"/>
        <end position="270"/>
    </location>
</feature>
<dbReference type="GO" id="GO:0001709">
    <property type="term" value="P:cell fate determination"/>
    <property type="evidence" value="ECO:0007669"/>
    <property type="project" value="UniProtKB-ARBA"/>
</dbReference>
<evidence type="ECO:0000256" key="1">
    <source>
        <dbReference type="ARBA" id="ARBA00004123"/>
    </source>
</evidence>
<keyword evidence="4" id="KW-0539">Nucleus</keyword>
<dbReference type="InterPro" id="IPR013524">
    <property type="entry name" value="Runt_dom"/>
</dbReference>
<comment type="caution">
    <text evidence="7">The sequence shown here is derived from an EMBL/GenBank/DDBJ whole genome shotgun (WGS) entry which is preliminary data.</text>
</comment>
<evidence type="ECO:0000256" key="2">
    <source>
        <dbReference type="ARBA" id="ARBA00023015"/>
    </source>
</evidence>
<sequence length="540" mass="58029">MHLPASRASNVTLSEEAPVLSTLQDTTNKMSSSDTAVQNSVSTSSTASGGGNGGGGGNNSGGEFWWTERMLCEVQSEHPGELIRTGSPYFLCSALPPHWRSNKTLPVAFKVVALGEVMDGTVVTVRAGNDENYCAELRNCSAIMKNQVAKFNDLRFVGRSGRGKSFSLTITINTSPPQIATYSKAIKVTVDGPREPRSKTRQQQQFRAIALGQRPYLDSHPFGNHHLRDIENFRRKSADNSSSSSSLGNANSASVTPMATFKTPHTPPSTDPIAVSVASTEMDIPPTESSWNGFCSSTYPSYHLTSSPLQSSGYTPFATDISTLAETNPTPISHHLTSGLSDHSAMSGDYTYSEVRPKGEMDVLGSRQGADSYSPLLMRYSSDQASTPTGYLHTGTSPTSSPTPLSLMPSTPSNSSYIIMHNNYSSNSSFYGSAPCPGGGSSPAASSTYLPPPILYPHLYNQNHQIHLHLPHDAVEHKPDVQYVAATAPQDELAVVTSTSNVTISGSRTIEQGPLIADTQPEDSRYTNDRHADPSVWRPY</sequence>
<dbReference type="InterPro" id="IPR008967">
    <property type="entry name" value="p53-like_TF_DNA-bd_sf"/>
</dbReference>
<dbReference type="Gene3D" id="2.60.40.720">
    <property type="match status" value="1"/>
</dbReference>
<dbReference type="AlphaFoldDB" id="A0A8S1CCF1"/>
<dbReference type="PANTHER" id="PTHR11950:SF31">
    <property type="entry name" value="SEGMENTATION PROTEIN RUNT"/>
    <property type="match status" value="1"/>
</dbReference>
<evidence type="ECO:0000256" key="3">
    <source>
        <dbReference type="ARBA" id="ARBA00023163"/>
    </source>
</evidence>
<keyword evidence="3" id="KW-0804">Transcription</keyword>
<gene>
    <name evidence="7" type="ORF">CLODIP_2_CD12425</name>
</gene>
<feature type="compositionally biased region" description="Basic and acidic residues" evidence="5">
    <location>
        <begin position="522"/>
        <end position="533"/>
    </location>
</feature>
<dbReference type="SUPFAM" id="SSF49417">
    <property type="entry name" value="p53-like transcription factors"/>
    <property type="match status" value="1"/>
</dbReference>
<dbReference type="InterPro" id="IPR012346">
    <property type="entry name" value="p53/RUNT-type_TF_DNA-bd_sf"/>
</dbReference>
<feature type="region of interest" description="Disordered" evidence="5">
    <location>
        <begin position="506"/>
        <end position="540"/>
    </location>
</feature>
<protein>
    <recommendedName>
        <fullName evidence="6">Runt domain-containing protein</fullName>
    </recommendedName>
</protein>
<keyword evidence="8" id="KW-1185">Reference proteome</keyword>
<dbReference type="EMBL" id="CADEPI010000018">
    <property type="protein sequence ID" value="CAB3365007.1"/>
    <property type="molecule type" value="Genomic_DNA"/>
</dbReference>
<dbReference type="GO" id="GO:0005524">
    <property type="term" value="F:ATP binding"/>
    <property type="evidence" value="ECO:0007669"/>
    <property type="project" value="InterPro"/>
</dbReference>
<feature type="region of interest" description="Disordered" evidence="5">
    <location>
        <begin position="24"/>
        <end position="60"/>
    </location>
</feature>
<feature type="domain" description="Runt" evidence="6">
    <location>
        <begin position="70"/>
        <end position="198"/>
    </location>
</feature>
<dbReference type="PRINTS" id="PR00967">
    <property type="entry name" value="ONCOGENEAML1"/>
</dbReference>
<feature type="region of interest" description="Disordered" evidence="5">
    <location>
        <begin position="384"/>
        <end position="409"/>
    </location>
</feature>
<feature type="compositionally biased region" description="Low complexity" evidence="5">
    <location>
        <begin position="394"/>
        <end position="409"/>
    </location>
</feature>
<dbReference type="InterPro" id="IPR000040">
    <property type="entry name" value="AML1_Runt"/>
</dbReference>
<dbReference type="OrthoDB" id="10029800at2759"/>
<dbReference type="GO" id="GO:0000978">
    <property type="term" value="F:RNA polymerase II cis-regulatory region sequence-specific DNA binding"/>
    <property type="evidence" value="ECO:0007669"/>
    <property type="project" value="TreeGrafter"/>
</dbReference>
<reference evidence="7 8" key="1">
    <citation type="submission" date="2020-04" db="EMBL/GenBank/DDBJ databases">
        <authorList>
            <person name="Alioto T."/>
            <person name="Alioto T."/>
            <person name="Gomez Garrido J."/>
        </authorList>
    </citation>
    <scope>NUCLEOTIDE SEQUENCE [LARGE SCALE GENOMIC DNA]</scope>
</reference>